<reference evidence="2 3" key="1">
    <citation type="journal article" date="2018" name="Antonie Van Leeuwenhoek">
        <title>Larkinella terrae sp. nov., isolated from soil on Jeju Island, South Korea.</title>
        <authorList>
            <person name="Ten L.N."/>
            <person name="Jeon J."/>
            <person name="Park S.J."/>
            <person name="Park S."/>
            <person name="Lee S.Y."/>
            <person name="Kim M.K."/>
            <person name="Jung H.Y."/>
        </authorList>
    </citation>
    <scope>NUCLEOTIDE SEQUENCE [LARGE SCALE GENOMIC DNA]</scope>
    <source>
        <strain evidence="2 3">KCTC 52001</strain>
    </source>
</reference>
<protein>
    <recommendedName>
        <fullName evidence="1">DUF5675 domain-containing protein</fullName>
    </recommendedName>
</protein>
<dbReference type="Pfam" id="PF18925">
    <property type="entry name" value="DUF5675"/>
    <property type="match status" value="1"/>
</dbReference>
<dbReference type="AlphaFoldDB" id="A0A7K0EJ97"/>
<comment type="caution">
    <text evidence="2">The sequence shown here is derived from an EMBL/GenBank/DDBJ whole genome shotgun (WGS) entry which is preliminary data.</text>
</comment>
<dbReference type="OrthoDB" id="1036575at2"/>
<gene>
    <name evidence="2" type="ORF">GJJ30_10980</name>
</gene>
<feature type="domain" description="DUF5675" evidence="1">
    <location>
        <begin position="10"/>
        <end position="133"/>
    </location>
</feature>
<evidence type="ECO:0000259" key="1">
    <source>
        <dbReference type="Pfam" id="PF18925"/>
    </source>
</evidence>
<dbReference type="RefSeq" id="WP_154175204.1">
    <property type="nucleotide sequence ID" value="NZ_WJXZ01000006.1"/>
</dbReference>
<keyword evidence="3" id="KW-1185">Reference proteome</keyword>
<evidence type="ECO:0000313" key="2">
    <source>
        <dbReference type="EMBL" id="MRS61812.1"/>
    </source>
</evidence>
<name>A0A7K0EJ97_9BACT</name>
<dbReference type="Proteomes" id="UP000441754">
    <property type="component" value="Unassembled WGS sequence"/>
</dbReference>
<sequence length="148" mass="16480">MRQSNMEITVQRKRFTPKSTISDVSFDGNFAGHILEDTDRGLSQAMPLSEIQERKVHGKTAIPTGRYEVAISYSNRFGKMLPLLLNIPGFSGIRIHPGNLATDTEGCLLPGLSFGENKVLDSRAAFANWMLRIQGALRKEKVFITITK</sequence>
<accession>A0A7K0EJ97</accession>
<dbReference type="EMBL" id="WJXZ01000006">
    <property type="protein sequence ID" value="MRS61812.1"/>
    <property type="molecule type" value="Genomic_DNA"/>
</dbReference>
<evidence type="ECO:0000313" key="3">
    <source>
        <dbReference type="Proteomes" id="UP000441754"/>
    </source>
</evidence>
<organism evidence="2 3">
    <name type="scientific">Larkinella terrae</name>
    <dbReference type="NCBI Taxonomy" id="2025311"/>
    <lineage>
        <taxon>Bacteria</taxon>
        <taxon>Pseudomonadati</taxon>
        <taxon>Bacteroidota</taxon>
        <taxon>Cytophagia</taxon>
        <taxon>Cytophagales</taxon>
        <taxon>Spirosomataceae</taxon>
        <taxon>Larkinella</taxon>
    </lineage>
</organism>
<proteinExistence type="predicted"/>
<dbReference type="InterPro" id="IPR043732">
    <property type="entry name" value="DUF5675"/>
</dbReference>